<comment type="caution">
    <text evidence="2">The sequence shown here is derived from an EMBL/GenBank/DDBJ whole genome shotgun (WGS) entry which is preliminary data.</text>
</comment>
<evidence type="ECO:0000256" key="1">
    <source>
        <dbReference type="SAM" id="MobiDB-lite"/>
    </source>
</evidence>
<feature type="compositionally biased region" description="Basic and acidic residues" evidence="1">
    <location>
        <begin position="1"/>
        <end position="14"/>
    </location>
</feature>
<dbReference type="EMBL" id="JBHTLS010000112">
    <property type="protein sequence ID" value="MFD1104781.1"/>
    <property type="molecule type" value="Genomic_DNA"/>
</dbReference>
<sequence>MSDLKKRPQNREVENEMICPPAEQGKPPRSVTEPKPKAGRRARQKQG</sequence>
<keyword evidence="3" id="KW-1185">Reference proteome</keyword>
<organism evidence="2 3">
    <name type="scientific">Sphingobium olei</name>
    <dbReference type="NCBI Taxonomy" id="420955"/>
    <lineage>
        <taxon>Bacteria</taxon>
        <taxon>Pseudomonadati</taxon>
        <taxon>Pseudomonadota</taxon>
        <taxon>Alphaproteobacteria</taxon>
        <taxon>Sphingomonadales</taxon>
        <taxon>Sphingomonadaceae</taxon>
        <taxon>Sphingobium</taxon>
    </lineage>
</organism>
<evidence type="ECO:0000313" key="2">
    <source>
        <dbReference type="EMBL" id="MFD1104781.1"/>
    </source>
</evidence>
<gene>
    <name evidence="2" type="ORF">ACFQ24_07820</name>
</gene>
<feature type="compositionally biased region" description="Basic residues" evidence="1">
    <location>
        <begin position="37"/>
        <end position="47"/>
    </location>
</feature>
<proteinExistence type="predicted"/>
<dbReference type="RefSeq" id="WP_158013863.1">
    <property type="nucleotide sequence ID" value="NZ_JBHTLS010000112.1"/>
</dbReference>
<reference evidence="3" key="1">
    <citation type="journal article" date="2019" name="Int. J. Syst. Evol. Microbiol.">
        <title>The Global Catalogue of Microorganisms (GCM) 10K type strain sequencing project: providing services to taxonomists for standard genome sequencing and annotation.</title>
        <authorList>
            <consortium name="The Broad Institute Genomics Platform"/>
            <consortium name="The Broad Institute Genome Sequencing Center for Infectious Disease"/>
            <person name="Wu L."/>
            <person name="Ma J."/>
        </authorList>
    </citation>
    <scope>NUCLEOTIDE SEQUENCE [LARGE SCALE GENOMIC DNA]</scope>
    <source>
        <strain evidence="3">CCUG 54329</strain>
    </source>
</reference>
<protein>
    <submittedName>
        <fullName evidence="2">Uncharacterized protein</fullName>
    </submittedName>
</protein>
<name>A0ABW3NWJ5_9SPHN</name>
<dbReference type="Proteomes" id="UP001597203">
    <property type="component" value="Unassembled WGS sequence"/>
</dbReference>
<accession>A0ABW3NWJ5</accession>
<evidence type="ECO:0000313" key="3">
    <source>
        <dbReference type="Proteomes" id="UP001597203"/>
    </source>
</evidence>
<feature type="region of interest" description="Disordered" evidence="1">
    <location>
        <begin position="1"/>
        <end position="47"/>
    </location>
</feature>